<reference evidence="3 4" key="1">
    <citation type="submission" date="2020-08" db="EMBL/GenBank/DDBJ databases">
        <title>Sequencing the genomes of 1000 actinobacteria strains.</title>
        <authorList>
            <person name="Klenk H.-P."/>
        </authorList>
    </citation>
    <scope>NUCLEOTIDE SEQUENCE [LARGE SCALE GENOMIC DNA]</scope>
    <source>
        <strain evidence="3 4">DSM 45362</strain>
    </source>
</reference>
<dbReference type="RefSeq" id="WP_184835609.1">
    <property type="nucleotide sequence ID" value="NZ_JACHMN010000002.1"/>
</dbReference>
<dbReference type="Proteomes" id="UP000587527">
    <property type="component" value="Unassembled WGS sequence"/>
</dbReference>
<comment type="caution">
    <text evidence="3">The sequence shown here is derived from an EMBL/GenBank/DDBJ whole genome shotgun (WGS) entry which is preliminary data.</text>
</comment>
<dbReference type="AlphaFoldDB" id="A0A841BQF0"/>
<dbReference type="EMBL" id="JACHMN010000002">
    <property type="protein sequence ID" value="MBB5869163.1"/>
    <property type="molecule type" value="Genomic_DNA"/>
</dbReference>
<feature type="transmembrane region" description="Helical" evidence="2">
    <location>
        <begin position="367"/>
        <end position="389"/>
    </location>
</feature>
<keyword evidence="2" id="KW-1133">Transmembrane helix</keyword>
<gene>
    <name evidence="3" type="ORF">F4553_002542</name>
</gene>
<dbReference type="InterPro" id="IPR036116">
    <property type="entry name" value="FN3_sf"/>
</dbReference>
<evidence type="ECO:0000313" key="4">
    <source>
        <dbReference type="Proteomes" id="UP000587527"/>
    </source>
</evidence>
<accession>A0A841BQF0</accession>
<dbReference type="SUPFAM" id="SSF49265">
    <property type="entry name" value="Fibronectin type III"/>
    <property type="match status" value="1"/>
</dbReference>
<dbReference type="Gene3D" id="2.60.40.10">
    <property type="entry name" value="Immunoglobulins"/>
    <property type="match status" value="1"/>
</dbReference>
<evidence type="ECO:0000256" key="2">
    <source>
        <dbReference type="SAM" id="Phobius"/>
    </source>
</evidence>
<dbReference type="Gene3D" id="1.25.40.10">
    <property type="entry name" value="Tetratricopeptide repeat domain"/>
    <property type="match status" value="1"/>
</dbReference>
<keyword evidence="2" id="KW-0812">Transmembrane</keyword>
<organism evidence="3 4">
    <name type="scientific">Allocatelliglobosispora scoriae</name>
    <dbReference type="NCBI Taxonomy" id="643052"/>
    <lineage>
        <taxon>Bacteria</taxon>
        <taxon>Bacillati</taxon>
        <taxon>Actinomycetota</taxon>
        <taxon>Actinomycetes</taxon>
        <taxon>Micromonosporales</taxon>
        <taxon>Micromonosporaceae</taxon>
        <taxon>Allocatelliglobosispora</taxon>
    </lineage>
</organism>
<dbReference type="SUPFAM" id="SSF48452">
    <property type="entry name" value="TPR-like"/>
    <property type="match status" value="1"/>
</dbReference>
<evidence type="ECO:0000256" key="1">
    <source>
        <dbReference type="SAM" id="MobiDB-lite"/>
    </source>
</evidence>
<name>A0A841BQF0_9ACTN</name>
<dbReference type="InterPro" id="IPR013783">
    <property type="entry name" value="Ig-like_fold"/>
</dbReference>
<keyword evidence="2" id="KW-0472">Membrane</keyword>
<evidence type="ECO:0008006" key="5">
    <source>
        <dbReference type="Google" id="ProtNLM"/>
    </source>
</evidence>
<evidence type="ECO:0000313" key="3">
    <source>
        <dbReference type="EMBL" id="MBB5869163.1"/>
    </source>
</evidence>
<sequence length="501" mass="55649">MPQQTHLPDVWTEARELRDRGDLDGARLLLEDSLDTGTFQFGEDHPDVLATGHLLATMHHHAGDLTSARRVLEEALHAGSLRLRDDEPVMLRLSFELARVADELGNRHEARKHYNRVVTHGQLASGFAEPVREALAWLGQHAPTTQYPQASAPPQWPLRPSDTAEHPTVTPAAAHVHQSGYDPVQGVYEHEPVDDYDDEPVVYEQPVAYRQPAAAYDQPVGYDQPVVHDQPVVYEQYPEDREQHWNDREQRWEDLPPQQQWNAREQRWEDMPQQQWSEPARQEWSEPAQQQWSEPVRRQWDEPEEQWDEPSLPSLSGPLRFPDHADDQHEYVRFVPEAVGPVPVAVPVPLFPSQPTVVVERRGRGPMLAAIGAAVTAVVAAGVAVVVMLSGSGGTPAATPTTGAAQTRELNPPTGVAIVDNGDAITITWTDPGGTNGFAVMMGPNEKELRLSTQNLGVVSTKTINGLNTKFNYCIQIIAIYSASDQPVRSETVCTKRTGAP</sequence>
<proteinExistence type="predicted"/>
<protein>
    <recommendedName>
        <fullName evidence="5">Tetratricopeptide repeat protein</fullName>
    </recommendedName>
</protein>
<dbReference type="GO" id="GO:0005975">
    <property type="term" value="P:carbohydrate metabolic process"/>
    <property type="evidence" value="ECO:0007669"/>
    <property type="project" value="UniProtKB-ARBA"/>
</dbReference>
<dbReference type="InterPro" id="IPR011990">
    <property type="entry name" value="TPR-like_helical_dom_sf"/>
</dbReference>
<keyword evidence="4" id="KW-1185">Reference proteome</keyword>
<feature type="region of interest" description="Disordered" evidence="1">
    <location>
        <begin position="264"/>
        <end position="313"/>
    </location>
</feature>